<organism evidence="2">
    <name type="scientific">Prunus dulcis</name>
    <name type="common">Almond</name>
    <name type="synonym">Amygdalus dulcis</name>
    <dbReference type="NCBI Taxonomy" id="3755"/>
    <lineage>
        <taxon>Eukaryota</taxon>
        <taxon>Viridiplantae</taxon>
        <taxon>Streptophyta</taxon>
        <taxon>Embryophyta</taxon>
        <taxon>Tracheophyta</taxon>
        <taxon>Spermatophyta</taxon>
        <taxon>Magnoliopsida</taxon>
        <taxon>eudicotyledons</taxon>
        <taxon>Gunneridae</taxon>
        <taxon>Pentapetalae</taxon>
        <taxon>rosids</taxon>
        <taxon>fabids</taxon>
        <taxon>Rosales</taxon>
        <taxon>Rosaceae</taxon>
        <taxon>Amygdaloideae</taxon>
        <taxon>Amygdaleae</taxon>
        <taxon>Prunus</taxon>
    </lineage>
</organism>
<gene>
    <name evidence="2" type="ORF">Prudu_001329</name>
</gene>
<feature type="compositionally biased region" description="Low complexity" evidence="1">
    <location>
        <begin position="1"/>
        <end position="10"/>
    </location>
</feature>
<name>A0A4Y1QNH1_PRUDU</name>
<evidence type="ECO:0000256" key="1">
    <source>
        <dbReference type="SAM" id="MobiDB-lite"/>
    </source>
</evidence>
<reference evidence="2" key="1">
    <citation type="journal article" date="2019" name="Science">
        <title>Mutation of a bHLH transcription factor allowed almond domestication.</title>
        <authorList>
            <person name="Sanchez-Perez R."/>
            <person name="Pavan S."/>
            <person name="Mazzeo R."/>
            <person name="Moldovan C."/>
            <person name="Aiese Cigliano R."/>
            <person name="Del Cueto J."/>
            <person name="Ricciardi F."/>
            <person name="Lotti C."/>
            <person name="Ricciardi L."/>
            <person name="Dicenta F."/>
            <person name="Lopez-Marques R.L."/>
            <person name="Lindberg Moller B."/>
        </authorList>
    </citation>
    <scope>NUCLEOTIDE SEQUENCE</scope>
</reference>
<feature type="compositionally biased region" description="Basic and acidic residues" evidence="1">
    <location>
        <begin position="20"/>
        <end position="32"/>
    </location>
</feature>
<accession>A0A4Y1QNH1</accession>
<evidence type="ECO:0000313" key="2">
    <source>
        <dbReference type="EMBL" id="BBG93347.1"/>
    </source>
</evidence>
<dbReference type="AlphaFoldDB" id="A0A4Y1QNH1"/>
<dbReference type="GO" id="GO:0016787">
    <property type="term" value="F:hydrolase activity"/>
    <property type="evidence" value="ECO:0007669"/>
    <property type="project" value="UniProtKB-KW"/>
</dbReference>
<proteinExistence type="predicted"/>
<sequence length="32" mass="3592">MNHDTTANNPDPAPPLPWPEHQEPDMILKGDL</sequence>
<dbReference type="EMBL" id="AP019297">
    <property type="protein sequence ID" value="BBG93347.1"/>
    <property type="molecule type" value="Genomic_DNA"/>
</dbReference>
<keyword evidence="2" id="KW-0378">Hydrolase</keyword>
<protein>
    <submittedName>
        <fullName evidence="2">N-terminal nucleophile aminohydrolases superfamily protein</fullName>
    </submittedName>
</protein>
<feature type="region of interest" description="Disordered" evidence="1">
    <location>
        <begin position="1"/>
        <end position="32"/>
    </location>
</feature>